<accession>A0AAX3IVL3</accession>
<organism evidence="1 2">
    <name type="scientific">Bifidobacterium pseudocatenulatum</name>
    <dbReference type="NCBI Taxonomy" id="28026"/>
    <lineage>
        <taxon>Bacteria</taxon>
        <taxon>Bacillati</taxon>
        <taxon>Actinomycetota</taxon>
        <taxon>Actinomycetes</taxon>
        <taxon>Bifidobacteriales</taxon>
        <taxon>Bifidobacteriaceae</taxon>
        <taxon>Bifidobacterium</taxon>
    </lineage>
</organism>
<dbReference type="AlphaFoldDB" id="A0AAX3IVL3"/>
<proteinExistence type="predicted"/>
<protein>
    <recommendedName>
        <fullName evidence="3">NAD-specific glutamate dehydrogenase</fullName>
    </recommendedName>
</protein>
<comment type="caution">
    <text evidence="1">The sequence shown here is derived from an EMBL/GenBank/DDBJ whole genome shotgun (WGS) entry which is preliminary data.</text>
</comment>
<gene>
    <name evidence="1" type="ORF">BPLFYP29_00684</name>
</gene>
<dbReference type="Proteomes" id="UP000331308">
    <property type="component" value="Unassembled WGS sequence"/>
</dbReference>
<sequence>MLGIIPRGRVLLLGHRLAGVQVHHLQGLLVRFQIGVVGVGEAHGLDLVGEVGRQLRLGVELVFDLLAGLDDFAVHALLVAALARLGHDVLLDRWDVAADLRFVGRFGVVVHGLGAAVGQVLAGRCGAEGELVARGLAVVLADLFRALAVGEVDLAGDQERDLLRVLQSLEPFEVGGLGGGGGLGALDCDVELVGHVLASVDDVAHAAFAVGARFGLVDADVLRVGVEDVVGGSPVVREDELLGRLDQILADGAVDDAAETATVEVGVRVAAGLVGLLRVDDGLPSAVLLEDPGLVRVRLPGVELLAAGVGLGLLVPLAGRVVLDLPEVLRLADGDVKAELDLVVQWHLALVGRAHGGHGVRGLVPSDLELAAHVAVVVALVDETVVVDGAVDAVGGDLVLERHLVAALAGAVGDDGAVGHAVRAHALVDGLDRRGWRFGAHAPGLGRILVGRVDGRVHPALLGDLDVDPVLSFLPVVHAEVGGRGEVVEPGVAVVGEGDRLADRLGGDVAVLLALVVDDGGAVQAFLDAAAVVARVQDVADRVGGADLQIGPLPVRGGDAQRIVRRGGLVLVKRDDDDAGRAGHVPFHELVHARGRIIIKRGRGLIVTSPSIVVIAWCDVLVPVVLPHALVVDAGPVPYAGGRAVARDRADRDDTAVAVALAWMALVETVHATVVRILQRGCGLAG</sequence>
<reference evidence="1 2" key="1">
    <citation type="submission" date="2019-07" db="EMBL/GenBank/DDBJ databases">
        <authorList>
            <person name="Chang H.-W."/>
            <person name="Raman A."/>
            <person name="Venkatesh S."/>
            <person name="Gehrig J."/>
        </authorList>
    </citation>
    <scope>NUCLEOTIDE SEQUENCE [LARGE SCALE GENOMIC DNA]</scope>
    <source>
        <strain evidence="1">Bifidobacterium_pseudocatenulatum_LFYP_29</strain>
    </source>
</reference>
<dbReference type="EMBL" id="CABHOD010000004">
    <property type="protein sequence ID" value="VUX63009.1"/>
    <property type="molecule type" value="Genomic_DNA"/>
</dbReference>
<evidence type="ECO:0000313" key="2">
    <source>
        <dbReference type="Proteomes" id="UP000331308"/>
    </source>
</evidence>
<name>A0AAX3IVL3_BIFPS</name>
<evidence type="ECO:0000313" key="1">
    <source>
        <dbReference type="EMBL" id="VUX63009.1"/>
    </source>
</evidence>
<evidence type="ECO:0008006" key="3">
    <source>
        <dbReference type="Google" id="ProtNLM"/>
    </source>
</evidence>